<dbReference type="Pfam" id="PF01625">
    <property type="entry name" value="PMSR"/>
    <property type="match status" value="1"/>
</dbReference>
<comment type="similarity">
    <text evidence="6">Belongs to the MsrA Met sulfoxide reductase family.</text>
</comment>
<feature type="active site" evidence="6">
    <location>
        <position position="77"/>
    </location>
</feature>
<dbReference type="InterPro" id="IPR036509">
    <property type="entry name" value="Met_Sox_Rdtase_MsrA_sf"/>
</dbReference>
<dbReference type="PROSITE" id="PS51257">
    <property type="entry name" value="PROKAR_LIPOPROTEIN"/>
    <property type="match status" value="1"/>
</dbReference>
<gene>
    <name evidence="6 8" type="primary">msrA</name>
    <name evidence="8" type="ORF">GJG86_13070</name>
</gene>
<dbReference type="FunFam" id="2.170.150.20:FF:000003">
    <property type="entry name" value="Peptide methionine sulfoxide reductase MsrB"/>
    <property type="match status" value="1"/>
</dbReference>
<proteinExistence type="inferred from homology"/>
<dbReference type="InterPro" id="IPR002579">
    <property type="entry name" value="Met_Sox_Rdtase_MsrB_dom"/>
</dbReference>
<comment type="catalytic activity">
    <reaction evidence="3 6">
        <text>L-methionyl-[protein] + [thioredoxin]-disulfide + H2O = L-methionyl-(S)-S-oxide-[protein] + [thioredoxin]-dithiol</text>
        <dbReference type="Rhea" id="RHEA:14217"/>
        <dbReference type="Rhea" id="RHEA-COMP:10698"/>
        <dbReference type="Rhea" id="RHEA-COMP:10700"/>
        <dbReference type="Rhea" id="RHEA-COMP:12313"/>
        <dbReference type="Rhea" id="RHEA-COMP:12315"/>
        <dbReference type="ChEBI" id="CHEBI:15377"/>
        <dbReference type="ChEBI" id="CHEBI:16044"/>
        <dbReference type="ChEBI" id="CHEBI:29950"/>
        <dbReference type="ChEBI" id="CHEBI:44120"/>
        <dbReference type="ChEBI" id="CHEBI:50058"/>
        <dbReference type="EC" id="1.8.4.11"/>
    </reaction>
</comment>
<dbReference type="Pfam" id="PF01641">
    <property type="entry name" value="SelR"/>
    <property type="match status" value="1"/>
</dbReference>
<dbReference type="GO" id="GO:0008113">
    <property type="term" value="F:peptide-methionine (S)-S-oxide reductase activity"/>
    <property type="evidence" value="ECO:0007669"/>
    <property type="project" value="UniProtKB-UniRule"/>
</dbReference>
<name>A0A6N7RQD3_9ACTN</name>
<comment type="function">
    <text evidence="6">Has an important function as a repair enzyme for proteins that have been inactivated by oxidation. Catalyzes the reversible oxidation-reduction of methionine sulfoxide in proteins to methionine.</text>
</comment>
<dbReference type="PROSITE" id="PS51790">
    <property type="entry name" value="MSRB"/>
    <property type="match status" value="1"/>
</dbReference>
<dbReference type="GO" id="GO:0005737">
    <property type="term" value="C:cytoplasm"/>
    <property type="evidence" value="ECO:0007669"/>
    <property type="project" value="TreeGrafter"/>
</dbReference>
<dbReference type="InterPro" id="IPR011057">
    <property type="entry name" value="Mss4-like_sf"/>
</dbReference>
<reference evidence="9" key="1">
    <citation type="submission" date="2019-08" db="EMBL/GenBank/DDBJ databases">
        <title>Arthrobacter sp. nov., isolated from plateau pika and Tibetan wild ass.</title>
        <authorList>
            <person name="Ge Y."/>
        </authorList>
    </citation>
    <scope>NUCLEOTIDE SEQUENCE [LARGE SCALE GENOMIC DNA]</scope>
    <source>
        <strain evidence="9">HF-4214</strain>
    </source>
</reference>
<accession>A0A6N7RQD3</accession>
<dbReference type="InterPro" id="IPR002569">
    <property type="entry name" value="Met_Sox_Rdtase_MsrA_dom"/>
</dbReference>
<keyword evidence="2" id="KW-0511">Multifunctional enzyme</keyword>
<comment type="caution">
    <text evidence="8">The sequence shown here is derived from an EMBL/GenBank/DDBJ whole genome shotgun (WGS) entry which is preliminary data.</text>
</comment>
<dbReference type="Gene3D" id="2.170.150.20">
    <property type="entry name" value="Peptide methionine sulfoxide reductase"/>
    <property type="match status" value="1"/>
</dbReference>
<dbReference type="HAMAP" id="MF_01401">
    <property type="entry name" value="MsrA"/>
    <property type="match status" value="1"/>
</dbReference>
<keyword evidence="1 6" id="KW-0560">Oxidoreductase</keyword>
<evidence type="ECO:0000256" key="4">
    <source>
        <dbReference type="ARBA" id="ARBA00048488"/>
    </source>
</evidence>
<evidence type="ECO:0000256" key="3">
    <source>
        <dbReference type="ARBA" id="ARBA00047806"/>
    </source>
</evidence>
<dbReference type="PANTHER" id="PTHR42799:SF2">
    <property type="entry name" value="MITOCHONDRIAL PEPTIDE METHIONINE SULFOXIDE REDUCTASE"/>
    <property type="match status" value="1"/>
</dbReference>
<comment type="catalytic activity">
    <reaction evidence="4">
        <text>L-methionyl-[protein] + [thioredoxin]-disulfide + H2O = L-methionyl-(R)-S-oxide-[protein] + [thioredoxin]-dithiol</text>
        <dbReference type="Rhea" id="RHEA:24164"/>
        <dbReference type="Rhea" id="RHEA-COMP:10698"/>
        <dbReference type="Rhea" id="RHEA-COMP:10700"/>
        <dbReference type="Rhea" id="RHEA-COMP:12313"/>
        <dbReference type="Rhea" id="RHEA-COMP:12314"/>
        <dbReference type="ChEBI" id="CHEBI:15377"/>
        <dbReference type="ChEBI" id="CHEBI:16044"/>
        <dbReference type="ChEBI" id="CHEBI:29950"/>
        <dbReference type="ChEBI" id="CHEBI:45764"/>
        <dbReference type="ChEBI" id="CHEBI:50058"/>
        <dbReference type="EC" id="1.8.4.12"/>
    </reaction>
</comment>
<evidence type="ECO:0000313" key="9">
    <source>
        <dbReference type="Proteomes" id="UP000438093"/>
    </source>
</evidence>
<organism evidence="8 9">
    <name type="scientific">Eggerthella guodeyinii</name>
    <dbReference type="NCBI Taxonomy" id="2690837"/>
    <lineage>
        <taxon>Bacteria</taxon>
        <taxon>Bacillati</taxon>
        <taxon>Actinomycetota</taxon>
        <taxon>Coriobacteriia</taxon>
        <taxon>Eggerthellales</taxon>
        <taxon>Eggerthellaceae</taxon>
        <taxon>Eggerthella</taxon>
    </lineage>
</organism>
<sequence length="388" mass="41682">MLNLIGRAVTGLAALAAIVLIVSACASEIPQAGGTRTASPFANLGNDLSYADAKSLPLKEAAVDPDNLHEAYFAGGCFWGIDAYFSLVPGVADTTAGYANGTTEQPSYEQVSGGTTGFAETVRVRYDPDAVSLQTLVEHYFGLVDPLSVNRQGNDAGSQYRTGIYYVDDADLPSLEEAMGREEEQVGQPLAVELAPLSSFYEAEDYHQDYLDKNPTGYCHVDFSGLRAFAEGDDSLNPAAYEKPDDAALRSQLTGEQYDVTQNDATERPYSDPRADEWEPGLYVDVATGEPLFSSADQFHSGTGWPSFSKPIDPTVIVKREDDSYGMSRTEISSRVGSSHLGHVFDDGPAENGGLRYCINGASLRFIPLADMDAEGYGDLKPLVEKAG</sequence>
<dbReference type="RefSeq" id="WP_154334229.1">
    <property type="nucleotide sequence ID" value="NZ_VTFY01000011.1"/>
</dbReference>
<evidence type="ECO:0000256" key="2">
    <source>
        <dbReference type="ARBA" id="ARBA00023268"/>
    </source>
</evidence>
<dbReference type="GO" id="GO:0033743">
    <property type="term" value="F:peptide-methionine (R)-S-oxide reductase activity"/>
    <property type="evidence" value="ECO:0007669"/>
    <property type="project" value="UniProtKB-EC"/>
</dbReference>
<protein>
    <recommendedName>
        <fullName evidence="6">Peptide methionine sulfoxide reductase MsrA</fullName>
        <shortName evidence="6">Protein-methionine-S-oxide reductase</shortName>
        <ecNumber evidence="6">1.8.4.11</ecNumber>
    </recommendedName>
    <alternativeName>
        <fullName evidence="6">Peptide-methionine (S)-S-oxide reductase</fullName>
        <shortName evidence="6">Peptide Met(O) reductase</shortName>
    </alternativeName>
</protein>
<dbReference type="NCBIfam" id="TIGR00401">
    <property type="entry name" value="msrA"/>
    <property type="match status" value="1"/>
</dbReference>
<dbReference type="GO" id="GO:0034599">
    <property type="term" value="P:cellular response to oxidative stress"/>
    <property type="evidence" value="ECO:0007669"/>
    <property type="project" value="TreeGrafter"/>
</dbReference>
<dbReference type="EMBL" id="VTFY01000011">
    <property type="protein sequence ID" value="MRX83414.1"/>
    <property type="molecule type" value="Genomic_DNA"/>
</dbReference>
<keyword evidence="9" id="KW-1185">Reference proteome</keyword>
<feature type="domain" description="MsrB" evidence="7">
    <location>
        <begin position="246"/>
        <end position="369"/>
    </location>
</feature>
<dbReference type="Gene3D" id="3.30.1060.10">
    <property type="entry name" value="Peptide methionine sulphoxide reductase MsrA"/>
    <property type="match status" value="1"/>
</dbReference>
<evidence type="ECO:0000256" key="1">
    <source>
        <dbReference type="ARBA" id="ARBA00023002"/>
    </source>
</evidence>
<dbReference type="EC" id="1.8.4.11" evidence="6"/>
<dbReference type="PANTHER" id="PTHR42799">
    <property type="entry name" value="MITOCHONDRIAL PEPTIDE METHIONINE SULFOXIDE REDUCTASE"/>
    <property type="match status" value="1"/>
</dbReference>
<comment type="catalytic activity">
    <reaction evidence="5 6">
        <text>[thioredoxin]-disulfide + L-methionine + H2O = L-methionine (S)-S-oxide + [thioredoxin]-dithiol</text>
        <dbReference type="Rhea" id="RHEA:19993"/>
        <dbReference type="Rhea" id="RHEA-COMP:10698"/>
        <dbReference type="Rhea" id="RHEA-COMP:10700"/>
        <dbReference type="ChEBI" id="CHEBI:15377"/>
        <dbReference type="ChEBI" id="CHEBI:29950"/>
        <dbReference type="ChEBI" id="CHEBI:50058"/>
        <dbReference type="ChEBI" id="CHEBI:57844"/>
        <dbReference type="ChEBI" id="CHEBI:58772"/>
        <dbReference type="EC" id="1.8.4.11"/>
    </reaction>
</comment>
<dbReference type="InterPro" id="IPR050162">
    <property type="entry name" value="MsrA_MetSO_reductase"/>
</dbReference>
<dbReference type="AlphaFoldDB" id="A0A6N7RQD3"/>
<evidence type="ECO:0000313" key="8">
    <source>
        <dbReference type="EMBL" id="MRX83414.1"/>
    </source>
</evidence>
<dbReference type="SUPFAM" id="SSF51316">
    <property type="entry name" value="Mss4-like"/>
    <property type="match status" value="1"/>
</dbReference>
<dbReference type="NCBIfam" id="TIGR00357">
    <property type="entry name" value="peptide-methionine (R)-S-oxide reductase MsrB"/>
    <property type="match status" value="1"/>
</dbReference>
<evidence type="ECO:0000259" key="7">
    <source>
        <dbReference type="PROSITE" id="PS51790"/>
    </source>
</evidence>
<evidence type="ECO:0000256" key="6">
    <source>
        <dbReference type="HAMAP-Rule" id="MF_01401"/>
    </source>
</evidence>
<dbReference type="SUPFAM" id="SSF55068">
    <property type="entry name" value="Peptide methionine sulfoxide reductase"/>
    <property type="match status" value="1"/>
</dbReference>
<evidence type="ECO:0000256" key="5">
    <source>
        <dbReference type="ARBA" id="ARBA00048782"/>
    </source>
</evidence>
<dbReference type="Proteomes" id="UP000438093">
    <property type="component" value="Unassembled WGS sequence"/>
</dbReference>